<keyword evidence="3" id="KW-1185">Reference proteome</keyword>
<sequence>MGVPGPGRRPDAGSPDPDLGHRNHGTFTIHACPERPDAFGLVGRLPVVTPALAAVGTALEAGVDAGVCVADAALRAYRASRQEMLDWVESMRRSPHLSAARHVVGQASPTAESAAESKARIRLLALGYRVVPQVVLREQDGAFVARVDFLLPDLGVVVEVDGALKYAGAEGRAALVEEKRREDGIRRLGYGVARLVWADLDDLARIRELVERAARTVTRAPERVSVTVAAHQRRTGAVWDGLLLHSYADVVPRA</sequence>
<feature type="region of interest" description="Disordered" evidence="1">
    <location>
        <begin position="1"/>
        <end position="26"/>
    </location>
</feature>
<dbReference type="AlphaFoldDB" id="A0A1B1NEV9"/>
<reference evidence="2 3" key="1">
    <citation type="submission" date="2016-03" db="EMBL/GenBank/DDBJ databases">
        <title>Shallow-sea hydrothermal system.</title>
        <authorList>
            <person name="Tang K."/>
        </authorList>
    </citation>
    <scope>NUCLEOTIDE SEQUENCE [LARGE SCALE GENOMIC DNA]</scope>
    <source>
        <strain evidence="2 3">JLT9</strain>
    </source>
</reference>
<dbReference type="RefSeq" id="WP_066640896.1">
    <property type="nucleotide sequence ID" value="NZ_CP014989.1"/>
</dbReference>
<proteinExistence type="predicted"/>
<evidence type="ECO:0008006" key="4">
    <source>
        <dbReference type="Google" id="ProtNLM"/>
    </source>
</evidence>
<accession>A0A1B1NEV9</accession>
<dbReference type="STRING" id="1758689.SGUI_2499"/>
<dbReference type="InterPro" id="IPR011335">
    <property type="entry name" value="Restrct_endonuc-II-like"/>
</dbReference>
<evidence type="ECO:0000313" key="2">
    <source>
        <dbReference type="EMBL" id="ANS79895.1"/>
    </source>
</evidence>
<evidence type="ECO:0000256" key="1">
    <source>
        <dbReference type="SAM" id="MobiDB-lite"/>
    </source>
</evidence>
<dbReference type="SUPFAM" id="SSF52980">
    <property type="entry name" value="Restriction endonuclease-like"/>
    <property type="match status" value="1"/>
</dbReference>
<evidence type="ECO:0000313" key="3">
    <source>
        <dbReference type="Proteomes" id="UP000092482"/>
    </source>
</evidence>
<gene>
    <name evidence="2" type="ORF">SGUI_2499</name>
</gene>
<dbReference type="KEGG" id="serj:SGUI_2499"/>
<dbReference type="Proteomes" id="UP000092482">
    <property type="component" value="Chromosome"/>
</dbReference>
<protein>
    <recommendedName>
        <fullName evidence="4">DUF559 domain-containing protein</fullName>
    </recommendedName>
</protein>
<organism evidence="2 3">
    <name type="scientific">Serinicoccus hydrothermalis</name>
    <dbReference type="NCBI Taxonomy" id="1758689"/>
    <lineage>
        <taxon>Bacteria</taxon>
        <taxon>Bacillati</taxon>
        <taxon>Actinomycetota</taxon>
        <taxon>Actinomycetes</taxon>
        <taxon>Micrococcales</taxon>
        <taxon>Ornithinimicrobiaceae</taxon>
        <taxon>Serinicoccus</taxon>
    </lineage>
</organism>
<dbReference type="EMBL" id="CP014989">
    <property type="protein sequence ID" value="ANS79895.1"/>
    <property type="molecule type" value="Genomic_DNA"/>
</dbReference>
<dbReference type="OrthoDB" id="5517693at2"/>
<name>A0A1B1NEV9_9MICO</name>